<dbReference type="HOGENOM" id="CLU_039610_0_1_9"/>
<dbReference type="Proteomes" id="UP000005850">
    <property type="component" value="Chromosome"/>
</dbReference>
<organism evidence="3 4">
    <name type="scientific">Brevibacillus laterosporus LMG 15441</name>
    <dbReference type="NCBI Taxonomy" id="1042163"/>
    <lineage>
        <taxon>Bacteria</taxon>
        <taxon>Bacillati</taxon>
        <taxon>Bacillota</taxon>
        <taxon>Bacilli</taxon>
        <taxon>Bacillales</taxon>
        <taxon>Paenibacillaceae</taxon>
        <taxon>Brevibacillus</taxon>
    </lineage>
</organism>
<name>A0A075R9F8_BRELA</name>
<keyword evidence="1" id="KW-0812">Transmembrane</keyword>
<feature type="domain" description="DUF418" evidence="2">
    <location>
        <begin position="165"/>
        <end position="335"/>
    </location>
</feature>
<reference evidence="3 4" key="1">
    <citation type="journal article" date="2011" name="J. Bacteriol.">
        <title>Genome sequence of Brevibacillus laterosporus LMG 15441, a pathogen of invertebrates.</title>
        <authorList>
            <person name="Djukic M."/>
            <person name="Poehlein A."/>
            <person name="Thurmer A."/>
            <person name="Daniel R."/>
        </authorList>
    </citation>
    <scope>NUCLEOTIDE SEQUENCE [LARGE SCALE GENOMIC DNA]</scope>
    <source>
        <strain evidence="3 4">LMG 15441</strain>
    </source>
</reference>
<gene>
    <name evidence="3" type="ORF">BRLA_c037240</name>
</gene>
<feature type="transmembrane region" description="Helical" evidence="1">
    <location>
        <begin position="132"/>
        <end position="159"/>
    </location>
</feature>
<keyword evidence="1" id="KW-0472">Membrane</keyword>
<protein>
    <submittedName>
        <fullName evidence="3">Putative membrane protein</fullName>
    </submittedName>
</protein>
<sequence length="350" mass="39760">MKQLQSYKRIDTLDYVRGFALVGILLINIIAVLTIGDPIANTKDASYQRFLFLFVEGRFFTIFSFLFGVGFYLFMTRANAKGNNGYLLFFRRLLALFAIGYVHGLFLGGEVLREYAIYGFILLFCFKVKKQINIVIGLIGLAISCFFAIKALITLPLMLLGLAAGQYRFFERLTEKTKQIAIGTGILLLISIAGILYQYSQVPALPFPPIILGGTGDPDIEQTNHFLQIGIMIGPIISSVYVGVLILSLQSKFAQVLLHPLKLYGRMALTNYLGQTFILLAIGHLCHLFAQITYIQTLYLCVLVYVIQIFFSVIWMNFFTMGPMEWVWRIVTYWQVPQLRKNKKSYHVSL</sequence>
<dbReference type="KEGG" id="blr:BRLA_c037240"/>
<dbReference type="InterPro" id="IPR052529">
    <property type="entry name" value="Bact_Transport_Assoc"/>
</dbReference>
<dbReference type="EMBL" id="CP007806">
    <property type="protein sequence ID" value="AIG28026.1"/>
    <property type="molecule type" value="Genomic_DNA"/>
</dbReference>
<accession>A0A075R9F8</accession>
<evidence type="ECO:0000259" key="2">
    <source>
        <dbReference type="Pfam" id="PF04235"/>
    </source>
</evidence>
<feature type="transmembrane region" description="Helical" evidence="1">
    <location>
        <begin position="50"/>
        <end position="73"/>
    </location>
</feature>
<dbReference type="PANTHER" id="PTHR30590">
    <property type="entry name" value="INNER MEMBRANE PROTEIN"/>
    <property type="match status" value="1"/>
</dbReference>
<dbReference type="InterPro" id="IPR007349">
    <property type="entry name" value="DUF418"/>
</dbReference>
<evidence type="ECO:0000313" key="3">
    <source>
        <dbReference type="EMBL" id="AIG28026.1"/>
    </source>
</evidence>
<evidence type="ECO:0000256" key="1">
    <source>
        <dbReference type="SAM" id="Phobius"/>
    </source>
</evidence>
<dbReference type="Pfam" id="PF04235">
    <property type="entry name" value="DUF418"/>
    <property type="match status" value="1"/>
</dbReference>
<feature type="transmembrane region" description="Helical" evidence="1">
    <location>
        <begin position="180"/>
        <end position="199"/>
    </location>
</feature>
<dbReference type="AlphaFoldDB" id="A0A075R9F8"/>
<feature type="transmembrane region" description="Helical" evidence="1">
    <location>
        <begin position="269"/>
        <end position="290"/>
    </location>
</feature>
<feature type="transmembrane region" description="Helical" evidence="1">
    <location>
        <begin position="12"/>
        <end position="35"/>
    </location>
</feature>
<feature type="transmembrane region" description="Helical" evidence="1">
    <location>
        <begin position="226"/>
        <end position="249"/>
    </location>
</feature>
<dbReference type="RefSeq" id="WP_003336430.1">
    <property type="nucleotide sequence ID" value="NZ_CP007806.1"/>
</dbReference>
<keyword evidence="1" id="KW-1133">Transmembrane helix</keyword>
<dbReference type="PANTHER" id="PTHR30590:SF3">
    <property type="entry name" value="HYPOTHETICAL MEMBRANE SPANNING PROTEIN"/>
    <property type="match status" value="1"/>
</dbReference>
<proteinExistence type="predicted"/>
<dbReference type="eggNOG" id="COG2311">
    <property type="taxonomic scope" value="Bacteria"/>
</dbReference>
<feature type="transmembrane region" description="Helical" evidence="1">
    <location>
        <begin position="93"/>
        <end position="112"/>
    </location>
</feature>
<feature type="transmembrane region" description="Helical" evidence="1">
    <location>
        <begin position="296"/>
        <end position="319"/>
    </location>
</feature>
<keyword evidence="4" id="KW-1185">Reference proteome</keyword>
<evidence type="ECO:0000313" key="4">
    <source>
        <dbReference type="Proteomes" id="UP000005850"/>
    </source>
</evidence>